<name>A0A0A6NXR2_9GAMM</name>
<dbReference type="Proteomes" id="UP000076962">
    <property type="component" value="Unassembled WGS sequence"/>
</dbReference>
<organism evidence="1 2">
    <name type="scientific">Candidatus Thiomargarita nelsonii</name>
    <dbReference type="NCBI Taxonomy" id="1003181"/>
    <lineage>
        <taxon>Bacteria</taxon>
        <taxon>Pseudomonadati</taxon>
        <taxon>Pseudomonadota</taxon>
        <taxon>Gammaproteobacteria</taxon>
        <taxon>Thiotrichales</taxon>
        <taxon>Thiotrichaceae</taxon>
        <taxon>Thiomargarita</taxon>
    </lineage>
</organism>
<sequence length="85" mass="9581">MMRLIINPVFWLIWVAVFLISCEQTEQQVPLKEVVRPVKTMLLKSPEAGDSRPYPGKVHASQKAVLTFKVQGNHANSVFTSGHFC</sequence>
<evidence type="ECO:0000313" key="1">
    <source>
        <dbReference type="EMBL" id="OAD20010.1"/>
    </source>
</evidence>
<comment type="caution">
    <text evidence="1">The sequence shown here is derived from an EMBL/GenBank/DDBJ whole genome shotgun (WGS) entry which is preliminary data.</text>
</comment>
<reference evidence="1 2" key="1">
    <citation type="submission" date="2016-05" db="EMBL/GenBank/DDBJ databases">
        <title>Single-cell genome of chain-forming Candidatus Thiomargarita nelsonii and comparison to other large sulfur-oxidizing bacteria.</title>
        <authorList>
            <person name="Winkel M."/>
            <person name="Salman V."/>
            <person name="Woyke T."/>
            <person name="Schulz-Vogt H."/>
            <person name="Richter M."/>
            <person name="Flood B."/>
            <person name="Bailey J."/>
            <person name="Amann R."/>
            <person name="Mussmann M."/>
        </authorList>
    </citation>
    <scope>NUCLEOTIDE SEQUENCE [LARGE SCALE GENOMIC DNA]</scope>
    <source>
        <strain evidence="1 2">THI036</strain>
    </source>
</reference>
<dbReference type="PROSITE" id="PS51257">
    <property type="entry name" value="PROKAR_LIPOPROTEIN"/>
    <property type="match status" value="1"/>
</dbReference>
<evidence type="ECO:0000313" key="2">
    <source>
        <dbReference type="Proteomes" id="UP000076962"/>
    </source>
</evidence>
<gene>
    <name evidence="1" type="ORF">THIOM_004314</name>
</gene>
<dbReference type="AlphaFoldDB" id="A0A0A6NXR2"/>
<accession>A0A0A6NXR2</accession>
<keyword evidence="2" id="KW-1185">Reference proteome</keyword>
<protein>
    <submittedName>
        <fullName evidence="1">Uncharacterized protein</fullName>
    </submittedName>
</protein>
<dbReference type="EMBL" id="LUTY01002581">
    <property type="protein sequence ID" value="OAD20010.1"/>
    <property type="molecule type" value="Genomic_DNA"/>
</dbReference>
<proteinExistence type="predicted"/>